<reference evidence="1 2" key="1">
    <citation type="submission" date="2022-12" db="EMBL/GenBank/DDBJ databases">
        <authorList>
            <person name="Ruckert C."/>
            <person name="Busche T."/>
            <person name="Kalinowski J."/>
            <person name="Wittmann C."/>
        </authorList>
    </citation>
    <scope>NUCLEOTIDE SEQUENCE [LARGE SCALE GENOMIC DNA]</scope>
    <source>
        <strain evidence="1 2">DSM 40276</strain>
    </source>
</reference>
<sequence length="195" mass="21533">MELRQQGRSAARAAARLALDALASGITSQCAPAHVQTAQEELALATARWTEVEGHPQLRIKARVALSLGPEDRARTQAYDDALRAERLRHAIDRERLAYIQAVLGEPGMARTWWLDRHKGELIQLSWNEFNEKVLPAVGSADDAQSKAMRMAHVIAGVIGRLGEEPGREKQFTATARIVLEQMGWEDLAEEVPPG</sequence>
<proteinExistence type="predicted"/>
<evidence type="ECO:0000313" key="2">
    <source>
        <dbReference type="Proteomes" id="UP001210169"/>
    </source>
</evidence>
<evidence type="ECO:0000313" key="1">
    <source>
        <dbReference type="EMBL" id="WAU05512.1"/>
    </source>
</evidence>
<accession>A0ABY7J5Y6</accession>
<dbReference type="Proteomes" id="UP001210169">
    <property type="component" value="Chromosome"/>
</dbReference>
<name>A0ABY7J5Y6_STRNI</name>
<gene>
    <name evidence="1" type="ORF">STRNI_003891</name>
</gene>
<dbReference type="RefSeq" id="WP_277411679.1">
    <property type="nucleotide sequence ID" value="NZ_CP114203.1"/>
</dbReference>
<protein>
    <submittedName>
        <fullName evidence="1">Uncharacterized protein</fullName>
    </submittedName>
</protein>
<dbReference type="EMBL" id="CP114203">
    <property type="protein sequence ID" value="WAU05512.1"/>
    <property type="molecule type" value="Genomic_DNA"/>
</dbReference>
<dbReference type="GeneID" id="301333060"/>
<keyword evidence="2" id="KW-1185">Reference proteome</keyword>
<organism evidence="1 2">
    <name type="scientific">Streptomyces nigrescens</name>
    <dbReference type="NCBI Taxonomy" id="1920"/>
    <lineage>
        <taxon>Bacteria</taxon>
        <taxon>Bacillati</taxon>
        <taxon>Actinomycetota</taxon>
        <taxon>Actinomycetes</taxon>
        <taxon>Kitasatosporales</taxon>
        <taxon>Streptomycetaceae</taxon>
        <taxon>Streptomyces</taxon>
    </lineage>
</organism>